<dbReference type="CDD" id="cd01335">
    <property type="entry name" value="Radical_SAM"/>
    <property type="match status" value="1"/>
</dbReference>
<evidence type="ECO:0000256" key="6">
    <source>
        <dbReference type="ARBA" id="ARBA00023014"/>
    </source>
</evidence>
<keyword evidence="3" id="KW-0949">S-adenosyl-L-methionine</keyword>
<dbReference type="InterPro" id="IPR058240">
    <property type="entry name" value="rSAM_sf"/>
</dbReference>
<name>A0ABT1IAY9_9PSEU</name>
<evidence type="ECO:0000313" key="9">
    <source>
        <dbReference type="Proteomes" id="UP001205185"/>
    </source>
</evidence>
<evidence type="ECO:0000256" key="5">
    <source>
        <dbReference type="ARBA" id="ARBA00023004"/>
    </source>
</evidence>
<keyword evidence="5" id="KW-0408">Iron</keyword>
<evidence type="ECO:0000256" key="1">
    <source>
        <dbReference type="ARBA" id="ARBA00001966"/>
    </source>
</evidence>
<feature type="domain" description="Radical SAM core" evidence="7">
    <location>
        <begin position="85"/>
        <end position="314"/>
    </location>
</feature>
<comment type="cofactor">
    <cofactor evidence="1">
        <name>[4Fe-4S] cluster</name>
        <dbReference type="ChEBI" id="CHEBI:49883"/>
    </cofactor>
</comment>
<accession>A0ABT1IAY9</accession>
<protein>
    <recommendedName>
        <fullName evidence="7">Radical SAM core domain-containing protein</fullName>
    </recommendedName>
</protein>
<dbReference type="RefSeq" id="WP_253886763.1">
    <property type="nucleotide sequence ID" value="NZ_BAAAVB010000012.1"/>
</dbReference>
<sequence>MRISQFLVPSDSVLLDAGGTAVRVVLQSATGQVYVLADEVLRAVVDCPEDLDTATAAQLAEAGILVDDDADEFAEVVAENIRASRDTRKRTFVLMPSSYCNMGCGYCGQKHVKGAQSAGHRAAVISRIRHATTAAGVEQVRVSWFGGEPMLGYAQILDISAAVTATCDQAGVRFDASMTTNGSLLTVDKIRRLHQECRVGSFEITLDGVADTHDRQRPLSGGRRSFDRIVHTLASACADESMPGVRFSIRTNVSRANQEEHAAFAKAVADGGLAHPRVAFYTALVRSWGNDVSDFAIHGDDTAEVDRRWIAAYRDHGLTTALLPLARKPVVCVAVTRSAEVIDPAGKVHSCTEQPLVPGREHTALGRVTDLQTPAIRPSGAYDGWYEDLRGGSSGAYCPSCAIFPICGGGCPLVWHEGRPACPTIKTTLPARLTTYGTSLGLVRG</sequence>
<dbReference type="SFLD" id="SFLDG01067">
    <property type="entry name" value="SPASM/twitch_domain_containing"/>
    <property type="match status" value="1"/>
</dbReference>
<dbReference type="Gene3D" id="3.20.20.70">
    <property type="entry name" value="Aldolase class I"/>
    <property type="match status" value="1"/>
</dbReference>
<dbReference type="SFLD" id="SFLDS00029">
    <property type="entry name" value="Radical_SAM"/>
    <property type="match status" value="1"/>
</dbReference>
<dbReference type="SUPFAM" id="SSF102114">
    <property type="entry name" value="Radical SAM enzymes"/>
    <property type="match status" value="1"/>
</dbReference>
<keyword evidence="6" id="KW-0411">Iron-sulfur</keyword>
<dbReference type="PANTHER" id="PTHR43787">
    <property type="entry name" value="FEMO COFACTOR BIOSYNTHESIS PROTEIN NIFB-RELATED"/>
    <property type="match status" value="1"/>
</dbReference>
<evidence type="ECO:0000256" key="3">
    <source>
        <dbReference type="ARBA" id="ARBA00022691"/>
    </source>
</evidence>
<dbReference type="EMBL" id="JAMTCO010000005">
    <property type="protein sequence ID" value="MCP2269792.1"/>
    <property type="molecule type" value="Genomic_DNA"/>
</dbReference>
<reference evidence="8 9" key="1">
    <citation type="submission" date="2022-06" db="EMBL/GenBank/DDBJ databases">
        <title>Genomic Encyclopedia of Archaeal and Bacterial Type Strains, Phase II (KMG-II): from individual species to whole genera.</title>
        <authorList>
            <person name="Goeker M."/>
        </authorList>
    </citation>
    <scope>NUCLEOTIDE SEQUENCE [LARGE SCALE GENOMIC DNA]</scope>
    <source>
        <strain evidence="8 9">DSM 44255</strain>
    </source>
</reference>
<dbReference type="NCBIfam" id="TIGR04085">
    <property type="entry name" value="rSAM_more_4Fe4S"/>
    <property type="match status" value="1"/>
</dbReference>
<dbReference type="PANTHER" id="PTHR43787:SF3">
    <property type="entry name" value="ARYLSULFATASE REGULATORY PROTEIN"/>
    <property type="match status" value="1"/>
</dbReference>
<gene>
    <name evidence="8" type="ORF">LV75_002281</name>
</gene>
<evidence type="ECO:0000256" key="4">
    <source>
        <dbReference type="ARBA" id="ARBA00022723"/>
    </source>
</evidence>
<organism evidence="8 9">
    <name type="scientific">Actinokineospora diospyrosa</name>
    <dbReference type="NCBI Taxonomy" id="103728"/>
    <lineage>
        <taxon>Bacteria</taxon>
        <taxon>Bacillati</taxon>
        <taxon>Actinomycetota</taxon>
        <taxon>Actinomycetes</taxon>
        <taxon>Pseudonocardiales</taxon>
        <taxon>Pseudonocardiaceae</taxon>
        <taxon>Actinokineospora</taxon>
    </lineage>
</organism>
<proteinExistence type="predicted"/>
<evidence type="ECO:0000256" key="2">
    <source>
        <dbReference type="ARBA" id="ARBA00022485"/>
    </source>
</evidence>
<dbReference type="Proteomes" id="UP001205185">
    <property type="component" value="Unassembled WGS sequence"/>
</dbReference>
<keyword evidence="9" id="KW-1185">Reference proteome</keyword>
<comment type="caution">
    <text evidence="8">The sequence shown here is derived from an EMBL/GenBank/DDBJ whole genome shotgun (WGS) entry which is preliminary data.</text>
</comment>
<dbReference type="PROSITE" id="PS51918">
    <property type="entry name" value="RADICAL_SAM"/>
    <property type="match status" value="1"/>
</dbReference>
<dbReference type="Pfam" id="PF04055">
    <property type="entry name" value="Radical_SAM"/>
    <property type="match status" value="1"/>
</dbReference>
<keyword evidence="2" id="KW-0004">4Fe-4S</keyword>
<evidence type="ECO:0000259" key="7">
    <source>
        <dbReference type="PROSITE" id="PS51918"/>
    </source>
</evidence>
<dbReference type="InterPro" id="IPR013785">
    <property type="entry name" value="Aldolase_TIM"/>
</dbReference>
<keyword evidence="4" id="KW-0479">Metal-binding</keyword>
<dbReference type="InterPro" id="IPR023885">
    <property type="entry name" value="4Fe4S-binding_SPASM_dom"/>
</dbReference>
<evidence type="ECO:0000313" key="8">
    <source>
        <dbReference type="EMBL" id="MCP2269792.1"/>
    </source>
</evidence>
<dbReference type="InterPro" id="IPR007197">
    <property type="entry name" value="rSAM"/>
</dbReference>